<reference evidence="1" key="1">
    <citation type="submission" date="2020-03" db="EMBL/GenBank/DDBJ databases">
        <title>The deep terrestrial virosphere.</title>
        <authorList>
            <person name="Holmfeldt K."/>
            <person name="Nilsson E."/>
            <person name="Simone D."/>
            <person name="Lopez-Fernandez M."/>
            <person name="Wu X."/>
            <person name="de Brujin I."/>
            <person name="Lundin D."/>
            <person name="Andersson A."/>
            <person name="Bertilsson S."/>
            <person name="Dopson M."/>
        </authorList>
    </citation>
    <scope>NUCLEOTIDE SEQUENCE</scope>
    <source>
        <strain evidence="1">MM415A04990</strain>
    </source>
</reference>
<dbReference type="EMBL" id="MT141683">
    <property type="protein sequence ID" value="QJA69173.1"/>
    <property type="molecule type" value="Genomic_DNA"/>
</dbReference>
<proteinExistence type="predicted"/>
<sequence>MVNYYISNNINDIINNTINTGKHMDNMIIKKFVNIIRYNLFNRYHVFKSKSLKPGYHDFDIRMLYLLFDMLVDFVEIELAWMNVCFTNKRPKWPRRWFFRSRKDGIDYLKWEIKQTSGMQLIRANMVKLLYLWWTVYRPQRIDPWDNVKHIDGLLTMDKDSIEYKEFMKQANEADKIDNMCYNEDTEMMKALISIREDLWT</sequence>
<accession>A0A6M3JGV8</accession>
<name>A0A6M3JGV8_9ZZZZ</name>
<evidence type="ECO:0000313" key="1">
    <source>
        <dbReference type="EMBL" id="QJA69173.1"/>
    </source>
</evidence>
<protein>
    <submittedName>
        <fullName evidence="1">Uncharacterized protein</fullName>
    </submittedName>
</protein>
<gene>
    <name evidence="1" type="ORF">MM415A04990_0005</name>
</gene>
<dbReference type="AlphaFoldDB" id="A0A6M3JGV8"/>
<organism evidence="1">
    <name type="scientific">viral metagenome</name>
    <dbReference type="NCBI Taxonomy" id="1070528"/>
    <lineage>
        <taxon>unclassified sequences</taxon>
        <taxon>metagenomes</taxon>
        <taxon>organismal metagenomes</taxon>
    </lineage>
</organism>